<name>A0A1L6ZP85_BACIA</name>
<geneLocation type="plasmid" evidence="1 2">
    <name>unnamed1</name>
</geneLocation>
<reference evidence="1 2" key="1">
    <citation type="submission" date="2016-05" db="EMBL/GenBank/DDBJ databases">
        <title>Complete Genome and Methylome Analysis of Psychrotrophic Bacterial Isolates from Antarctic Lake Untersee.</title>
        <authorList>
            <person name="Fomenkov A."/>
            <person name="Akimov V.N."/>
            <person name="Vasilyeva L.V."/>
            <person name="Andersen D."/>
            <person name="Vincze T."/>
            <person name="Roberts R.J."/>
        </authorList>
    </citation>
    <scope>NUCLEOTIDE SEQUENCE [LARGE SCALE GENOMIC DNA]</scope>
    <source>
        <strain evidence="1 2">U14-5</strain>
        <plasmid evidence="1 2">unnamed1</plasmid>
    </source>
</reference>
<keyword evidence="1" id="KW-0614">Plasmid</keyword>
<evidence type="ECO:0000313" key="2">
    <source>
        <dbReference type="Proteomes" id="UP000185426"/>
    </source>
</evidence>
<proteinExistence type="predicted"/>
<dbReference type="Proteomes" id="UP000185426">
    <property type="component" value="Plasmid unnamed1"/>
</dbReference>
<dbReference type="AlphaFoldDB" id="A0A1L6ZP85"/>
<dbReference type="RefSeq" id="WP_075623758.1">
    <property type="nucleotide sequence ID" value="NZ_CP015608.1"/>
</dbReference>
<gene>
    <name evidence="1" type="ORF">BSA145_20930</name>
</gene>
<dbReference type="EMBL" id="CP015608">
    <property type="protein sequence ID" value="APT48331.1"/>
    <property type="molecule type" value="Genomic_DNA"/>
</dbReference>
<protein>
    <submittedName>
        <fullName evidence="1">Uncharacterized protein</fullName>
    </submittedName>
</protein>
<organism evidence="1 2">
    <name type="scientific">Bacillus safensis</name>
    <dbReference type="NCBI Taxonomy" id="561879"/>
    <lineage>
        <taxon>Bacteria</taxon>
        <taxon>Bacillati</taxon>
        <taxon>Bacillota</taxon>
        <taxon>Bacilli</taxon>
        <taxon>Bacillales</taxon>
        <taxon>Bacillaceae</taxon>
        <taxon>Bacillus</taxon>
    </lineage>
</organism>
<sequence length="194" mass="21812">MKGFIKKVSLVMLTGIVGFGLIAPVSSISAKEQQPNEVTNHDEYSYMYKGVEFTGSTPLTKEALKNMYDDATGYSPDSGIFVNDPGTGQIKVVPPTYRTVKNTAIKAAAEIVTLYLISRMPSKARKTALGTWIIGKFSQWTSKIKTSYIGSWVTSSYSNVENARVYHATLVHYKKKNYTKPESIEYWDISQWYY</sequence>
<evidence type="ECO:0000313" key="1">
    <source>
        <dbReference type="EMBL" id="APT48331.1"/>
    </source>
</evidence>
<accession>A0A1L6ZP85</accession>